<reference evidence="3 4" key="1">
    <citation type="submission" date="2019-07" db="EMBL/GenBank/DDBJ databases">
        <title>Finished genome of Venturia effusa.</title>
        <authorList>
            <person name="Young C.A."/>
            <person name="Cox M.P."/>
            <person name="Ganley A.R.D."/>
            <person name="David W.J."/>
        </authorList>
    </citation>
    <scope>NUCLEOTIDE SEQUENCE [LARGE SCALE GENOMIC DNA]</scope>
    <source>
        <strain evidence="4">albino</strain>
    </source>
</reference>
<dbReference type="STRING" id="50376.A0A517L6S1"/>
<dbReference type="OrthoDB" id="1022638at2759"/>
<dbReference type="PROSITE" id="PS50097">
    <property type="entry name" value="BTB"/>
    <property type="match status" value="1"/>
</dbReference>
<dbReference type="Gene3D" id="3.30.710.10">
    <property type="entry name" value="Potassium Channel Kv1.1, Chain A"/>
    <property type="match status" value="1"/>
</dbReference>
<sequence>MTSPGTATTMAHPPQRVNTYNKTVEVVVGPNEESFLIHETTLTATSKFFRKAMSSPWKAQRGENPIRLADDCPAIFQVYVHWLYTGQIKHPEPCNDDPCQVEPTALINAKTLVLGDVLMDAAFMFAVEQTVIHRTYYMWLDGPAEQYIWETSAPDSRPRRLVLANAMHRHDHELTERIKQSHENHVPGMWAIDMYNEVLFARIGVGRDPVKLAREVMRRDASLSRAHDSLEGAMEWIQRQPKVEENDSENGWLRKRARVDK</sequence>
<dbReference type="PANTHER" id="PTHR47843:SF2">
    <property type="entry name" value="BTB DOMAIN-CONTAINING PROTEIN"/>
    <property type="match status" value="1"/>
</dbReference>
<keyword evidence="4" id="KW-1185">Reference proteome</keyword>
<dbReference type="CDD" id="cd18186">
    <property type="entry name" value="BTB_POZ_ZBTB_KLHL-like"/>
    <property type="match status" value="1"/>
</dbReference>
<gene>
    <name evidence="3" type="ORF">FKW77_002115</name>
</gene>
<evidence type="ECO:0000313" key="3">
    <source>
        <dbReference type="EMBL" id="QDS71332.1"/>
    </source>
</evidence>
<protein>
    <recommendedName>
        <fullName evidence="2">BTB domain-containing protein</fullName>
    </recommendedName>
</protein>
<feature type="region of interest" description="Disordered" evidence="1">
    <location>
        <begin position="242"/>
        <end position="261"/>
    </location>
</feature>
<name>A0A517L6S1_9PEZI</name>
<dbReference type="InterPro" id="IPR011333">
    <property type="entry name" value="SKP1/BTB/POZ_sf"/>
</dbReference>
<feature type="domain" description="BTB" evidence="2">
    <location>
        <begin position="22"/>
        <end position="92"/>
    </location>
</feature>
<evidence type="ECO:0000259" key="2">
    <source>
        <dbReference type="PROSITE" id="PS50097"/>
    </source>
</evidence>
<organism evidence="3 4">
    <name type="scientific">Venturia effusa</name>
    <dbReference type="NCBI Taxonomy" id="50376"/>
    <lineage>
        <taxon>Eukaryota</taxon>
        <taxon>Fungi</taxon>
        <taxon>Dikarya</taxon>
        <taxon>Ascomycota</taxon>
        <taxon>Pezizomycotina</taxon>
        <taxon>Dothideomycetes</taxon>
        <taxon>Pleosporomycetidae</taxon>
        <taxon>Venturiales</taxon>
        <taxon>Venturiaceae</taxon>
        <taxon>Venturia</taxon>
    </lineage>
</organism>
<dbReference type="SUPFAM" id="SSF54695">
    <property type="entry name" value="POZ domain"/>
    <property type="match status" value="1"/>
</dbReference>
<dbReference type="InterPro" id="IPR000210">
    <property type="entry name" value="BTB/POZ_dom"/>
</dbReference>
<dbReference type="EMBL" id="CP042190">
    <property type="protein sequence ID" value="QDS71332.1"/>
    <property type="molecule type" value="Genomic_DNA"/>
</dbReference>
<dbReference type="PANTHER" id="PTHR47843">
    <property type="entry name" value="BTB DOMAIN-CONTAINING PROTEIN-RELATED"/>
    <property type="match status" value="1"/>
</dbReference>
<dbReference type="AlphaFoldDB" id="A0A517L6S1"/>
<accession>A0A517L6S1</accession>
<evidence type="ECO:0000256" key="1">
    <source>
        <dbReference type="SAM" id="MobiDB-lite"/>
    </source>
</evidence>
<proteinExistence type="predicted"/>
<evidence type="ECO:0000313" key="4">
    <source>
        <dbReference type="Proteomes" id="UP000316270"/>
    </source>
</evidence>
<dbReference type="Proteomes" id="UP000316270">
    <property type="component" value="Chromosome 6"/>
</dbReference>